<accession>A0A1I1I8V4</accession>
<dbReference type="RefSeq" id="WP_091982264.1">
    <property type="nucleotide sequence ID" value="NZ_FOLO01000007.1"/>
</dbReference>
<dbReference type="Proteomes" id="UP000198862">
    <property type="component" value="Unassembled WGS sequence"/>
</dbReference>
<feature type="transmembrane region" description="Helical" evidence="1">
    <location>
        <begin position="330"/>
        <end position="353"/>
    </location>
</feature>
<dbReference type="AlphaFoldDB" id="A0A1I1I8V4"/>
<dbReference type="Pfam" id="PF01757">
    <property type="entry name" value="Acyl_transf_3"/>
    <property type="match status" value="1"/>
</dbReference>
<feature type="transmembrane region" description="Helical" evidence="1">
    <location>
        <begin position="110"/>
        <end position="128"/>
    </location>
</feature>
<gene>
    <name evidence="3" type="ORF">SAMN02745724_01428</name>
</gene>
<evidence type="ECO:0000313" key="4">
    <source>
        <dbReference type="Proteomes" id="UP000198862"/>
    </source>
</evidence>
<dbReference type="InterPro" id="IPR002656">
    <property type="entry name" value="Acyl_transf_3_dom"/>
</dbReference>
<dbReference type="PANTHER" id="PTHR36927:SF3">
    <property type="entry name" value="GLUCANS BIOSYNTHESIS PROTEIN C"/>
    <property type="match status" value="1"/>
</dbReference>
<dbReference type="OrthoDB" id="9809782at2"/>
<feature type="transmembrane region" description="Helical" evidence="1">
    <location>
        <begin position="236"/>
        <end position="253"/>
    </location>
</feature>
<reference evidence="3 4" key="1">
    <citation type="submission" date="2016-10" db="EMBL/GenBank/DDBJ databases">
        <authorList>
            <person name="de Groot N.N."/>
        </authorList>
    </citation>
    <scope>NUCLEOTIDE SEQUENCE [LARGE SCALE GENOMIC DNA]</scope>
    <source>
        <strain evidence="3 4">DSM 6059</strain>
    </source>
</reference>
<keyword evidence="3" id="KW-0378">Hydrolase</keyword>
<feature type="domain" description="Acyltransferase 3" evidence="2">
    <location>
        <begin position="28"/>
        <end position="379"/>
    </location>
</feature>
<keyword evidence="1" id="KW-1133">Transmembrane helix</keyword>
<feature type="transmembrane region" description="Helical" evidence="1">
    <location>
        <begin position="172"/>
        <end position="191"/>
    </location>
</feature>
<proteinExistence type="predicted"/>
<feature type="transmembrane region" description="Helical" evidence="1">
    <location>
        <begin position="203"/>
        <end position="224"/>
    </location>
</feature>
<feature type="transmembrane region" description="Helical" evidence="1">
    <location>
        <begin position="32"/>
        <end position="51"/>
    </location>
</feature>
<dbReference type="InterPro" id="IPR050623">
    <property type="entry name" value="Glucan_succinyl_AcylTrfase"/>
</dbReference>
<feature type="transmembrane region" description="Helical" evidence="1">
    <location>
        <begin position="403"/>
        <end position="421"/>
    </location>
</feature>
<protein>
    <submittedName>
        <fullName evidence="3">Peptidoglycan/LPS O-acetylase OafA/YrhL, contains acyltransferase and SGNH-hydrolase domains</fullName>
    </submittedName>
</protein>
<keyword evidence="4" id="KW-1185">Reference proteome</keyword>
<dbReference type="GO" id="GO:0016747">
    <property type="term" value="F:acyltransferase activity, transferring groups other than amino-acyl groups"/>
    <property type="evidence" value="ECO:0007669"/>
    <property type="project" value="InterPro"/>
</dbReference>
<feature type="transmembrane region" description="Helical" evidence="1">
    <location>
        <begin position="265"/>
        <end position="283"/>
    </location>
</feature>
<feature type="transmembrane region" description="Helical" evidence="1">
    <location>
        <begin position="295"/>
        <end position="318"/>
    </location>
</feature>
<sequence length="425" mass="49760">MNIIKSSFLIQFKNSFIPSQKHMPNRRYDLDWLRVLVFGLLIFYHIGMLYVENWGFHIKSQYQSQVLESFMLIIEPWRMPILWLISGIAMRFVLAKVSVYRFISIKSLRLLLPLLVGILVIIPPQLFIEMTYKGDLNLSYWQFLHAFYSNNSLVFSKYQSGIWPHIDVNHLWYLRSLWQFSLALVILLPLLNSRWVSRSLNWLFKQNAFIAIFISIMPVFIIQITITESKDLSRDALGFLFLIYGYLIGWEPLFWQKLKGTIKPLLIISTLCFTLFIGFYNLVYLNKDLDSEFLYASGMMVYSIFRILGALTVLALTYKFLNINSKKLSYFNDAVYPFYILHQTLIIVIGYYLSQQNLGPIIEPILIIFLTVAGCFIGYEVIRRVEFLRPCFGLNMTKKYNPKLVTFAYTACALSLIPLAIEILL</sequence>
<evidence type="ECO:0000313" key="3">
    <source>
        <dbReference type="EMBL" id="SFC32465.1"/>
    </source>
</evidence>
<keyword evidence="3" id="KW-0808">Transferase</keyword>
<dbReference type="GO" id="GO:0016787">
    <property type="term" value="F:hydrolase activity"/>
    <property type="evidence" value="ECO:0007669"/>
    <property type="project" value="UniProtKB-KW"/>
</dbReference>
<dbReference type="EMBL" id="FOLO01000007">
    <property type="protein sequence ID" value="SFC32465.1"/>
    <property type="molecule type" value="Genomic_DNA"/>
</dbReference>
<organism evidence="3 4">
    <name type="scientific">Pseudoalteromonas denitrificans DSM 6059</name>
    <dbReference type="NCBI Taxonomy" id="1123010"/>
    <lineage>
        <taxon>Bacteria</taxon>
        <taxon>Pseudomonadati</taxon>
        <taxon>Pseudomonadota</taxon>
        <taxon>Gammaproteobacteria</taxon>
        <taxon>Alteromonadales</taxon>
        <taxon>Pseudoalteromonadaceae</taxon>
        <taxon>Pseudoalteromonas</taxon>
    </lineage>
</organism>
<feature type="transmembrane region" description="Helical" evidence="1">
    <location>
        <begin position="365"/>
        <end position="382"/>
    </location>
</feature>
<evidence type="ECO:0000256" key="1">
    <source>
        <dbReference type="SAM" id="Phobius"/>
    </source>
</evidence>
<dbReference type="PANTHER" id="PTHR36927">
    <property type="entry name" value="BLR4337 PROTEIN"/>
    <property type="match status" value="1"/>
</dbReference>
<feature type="transmembrane region" description="Helical" evidence="1">
    <location>
        <begin position="81"/>
        <end position="103"/>
    </location>
</feature>
<evidence type="ECO:0000259" key="2">
    <source>
        <dbReference type="Pfam" id="PF01757"/>
    </source>
</evidence>
<keyword evidence="1" id="KW-0472">Membrane</keyword>
<name>A0A1I1I8V4_9GAMM</name>
<dbReference type="STRING" id="1123010.SAMN02745724_01428"/>
<keyword evidence="1" id="KW-0812">Transmembrane</keyword>
<keyword evidence="3" id="KW-0012">Acyltransferase</keyword>